<reference evidence="3" key="1">
    <citation type="submission" date="2012-11" db="EMBL/GenBank/DDBJ databases">
        <authorList>
            <person name="Lucero-Rivera Y.E."/>
            <person name="Tovar-Ramirez D."/>
        </authorList>
    </citation>
    <scope>NUCLEOTIDE SEQUENCE [LARGE SCALE GENOMIC DNA]</scope>
    <source>
        <strain evidence="3">Araruama</strain>
    </source>
</reference>
<feature type="compositionally biased region" description="Acidic residues" evidence="1">
    <location>
        <begin position="91"/>
        <end position="100"/>
    </location>
</feature>
<evidence type="ECO:0000313" key="2">
    <source>
        <dbReference type="EMBL" id="ETR70935.1"/>
    </source>
</evidence>
<comment type="caution">
    <text evidence="2">The sequence shown here is derived from an EMBL/GenBank/DDBJ whole genome shotgun (WGS) entry which is preliminary data.</text>
</comment>
<organism evidence="2 3">
    <name type="scientific">Candidatus Magnetoglobus multicellularis str. Araruama</name>
    <dbReference type="NCBI Taxonomy" id="890399"/>
    <lineage>
        <taxon>Bacteria</taxon>
        <taxon>Pseudomonadati</taxon>
        <taxon>Thermodesulfobacteriota</taxon>
        <taxon>Desulfobacteria</taxon>
        <taxon>Desulfobacterales</taxon>
        <taxon>Desulfobacteraceae</taxon>
        <taxon>Candidatus Magnetoglobus</taxon>
    </lineage>
</organism>
<name>A0A1V1P8A7_9BACT</name>
<evidence type="ECO:0000256" key="1">
    <source>
        <dbReference type="SAM" id="MobiDB-lite"/>
    </source>
</evidence>
<proteinExistence type="predicted"/>
<sequence length="100" mass="11320">MNEDSSKQIYYSIEIETNTPDTEIWLGDDEGYFVQKEVGSFKSSLMAGNYTIEFGLGKTCYPITLQKDTKFTQSEIEAGSSCRRPTPKIEMDEDGDINNK</sequence>
<dbReference type="AlphaFoldDB" id="A0A1V1P8A7"/>
<gene>
    <name evidence="2" type="ORF">OMM_08449</name>
</gene>
<dbReference type="Proteomes" id="UP000189670">
    <property type="component" value="Unassembled WGS sequence"/>
</dbReference>
<feature type="region of interest" description="Disordered" evidence="1">
    <location>
        <begin position="76"/>
        <end position="100"/>
    </location>
</feature>
<accession>A0A1V1P8A7</accession>
<protein>
    <submittedName>
        <fullName evidence="2">Uncharacterized protein</fullName>
    </submittedName>
</protein>
<evidence type="ECO:0000313" key="3">
    <source>
        <dbReference type="Proteomes" id="UP000189670"/>
    </source>
</evidence>
<dbReference type="EMBL" id="ATBP01000345">
    <property type="protein sequence ID" value="ETR70935.1"/>
    <property type="molecule type" value="Genomic_DNA"/>
</dbReference>